<comment type="caution">
    <text evidence="1">The sequence shown here is derived from an EMBL/GenBank/DDBJ whole genome shotgun (WGS) entry which is preliminary data.</text>
</comment>
<evidence type="ECO:0000313" key="1">
    <source>
        <dbReference type="EMBL" id="MBB5512487.1"/>
    </source>
</evidence>
<protein>
    <submittedName>
        <fullName evidence="1">Putative DCC family thiol-disulfide oxidoreductase YuxK</fullName>
    </submittedName>
</protein>
<dbReference type="InterPro" id="IPR007263">
    <property type="entry name" value="DCC1-like"/>
</dbReference>
<reference evidence="1 2" key="1">
    <citation type="submission" date="2020-08" db="EMBL/GenBank/DDBJ databases">
        <title>Sequencing the genomes of 1000 actinobacteria strains.</title>
        <authorList>
            <person name="Klenk H.-P."/>
        </authorList>
    </citation>
    <scope>NUCLEOTIDE SEQUENCE [LARGE SCALE GENOMIC DNA]</scope>
    <source>
        <strain evidence="1 2">DSM 105783</strain>
    </source>
</reference>
<organism evidence="1 2">
    <name type="scientific">Neomicrococcus aestuarii</name>
    <dbReference type="NCBI Taxonomy" id="556325"/>
    <lineage>
        <taxon>Bacteria</taxon>
        <taxon>Bacillati</taxon>
        <taxon>Actinomycetota</taxon>
        <taxon>Actinomycetes</taxon>
        <taxon>Micrococcales</taxon>
        <taxon>Micrococcaceae</taxon>
        <taxon>Neomicrococcus</taxon>
    </lineage>
</organism>
<proteinExistence type="predicted"/>
<sequence length="132" mass="14050">MKQNFDESLMLIDGDCGICQEAGKILARITHGRLRIEPWQSVTPLPPGVTAAQLNDEVAFVAKDGHVSWGARAVSEALGTSASCVVVLAGKALRAFPISVAADVTYRAIARNRHRISSALGLVACTVPREIQ</sequence>
<dbReference type="RefSeq" id="WP_183664468.1">
    <property type="nucleotide sequence ID" value="NZ_BAAARH010000014.1"/>
</dbReference>
<dbReference type="EMBL" id="JACHDR010000001">
    <property type="protein sequence ID" value="MBB5512487.1"/>
    <property type="molecule type" value="Genomic_DNA"/>
</dbReference>
<accession>A0A7W8TT78</accession>
<dbReference type="GO" id="GO:0015035">
    <property type="term" value="F:protein-disulfide reductase activity"/>
    <property type="evidence" value="ECO:0007669"/>
    <property type="project" value="InterPro"/>
</dbReference>
<dbReference type="AlphaFoldDB" id="A0A7W8TT78"/>
<gene>
    <name evidence="1" type="ORF">HD598_001174</name>
</gene>
<dbReference type="Pfam" id="PF04134">
    <property type="entry name" value="DCC1-like"/>
    <property type="match status" value="1"/>
</dbReference>
<evidence type="ECO:0000313" key="2">
    <source>
        <dbReference type="Proteomes" id="UP000580797"/>
    </source>
</evidence>
<name>A0A7W8TT78_9MICC</name>
<dbReference type="Proteomes" id="UP000580797">
    <property type="component" value="Unassembled WGS sequence"/>
</dbReference>